<proteinExistence type="predicted"/>
<organism evidence="1 2">
    <name type="scientific">Enterocloster bolteae (strain ATCC BAA-613 / DSM 15670 / CCUG 46953 / JCM 12243 / WAL 16351)</name>
    <name type="common">Clostridium bolteae</name>
    <dbReference type="NCBI Taxonomy" id="411902"/>
    <lineage>
        <taxon>Bacteria</taxon>
        <taxon>Bacillati</taxon>
        <taxon>Bacillota</taxon>
        <taxon>Clostridia</taxon>
        <taxon>Lachnospirales</taxon>
        <taxon>Lachnospiraceae</taxon>
        <taxon>Enterocloster</taxon>
    </lineage>
</organism>
<dbReference type="EMBL" id="ABCC02000045">
    <property type="protein sequence ID" value="EDP13878.1"/>
    <property type="molecule type" value="Genomic_DNA"/>
</dbReference>
<protein>
    <recommendedName>
        <fullName evidence="3">Nucleotidyltransferase family protein</fullName>
    </recommendedName>
</protein>
<gene>
    <name evidence="1" type="ORF">CLOBOL_05915</name>
</gene>
<name>A8S1B6_ENTBW</name>
<comment type="caution">
    <text evidence="1">The sequence shown here is derived from an EMBL/GenBank/DDBJ whole genome shotgun (WGS) entry which is preliminary data.</text>
</comment>
<dbReference type="HOGENOM" id="CLU_118019_0_0_9"/>
<reference evidence="1 2" key="1">
    <citation type="submission" date="2007-08" db="EMBL/GenBank/DDBJ databases">
        <authorList>
            <person name="Fulton L."/>
            <person name="Clifton S."/>
            <person name="Fulton B."/>
            <person name="Xu J."/>
            <person name="Minx P."/>
            <person name="Pepin K.H."/>
            <person name="Johnson M."/>
            <person name="Thiruvilangam P."/>
            <person name="Bhonagiri V."/>
            <person name="Nash W.E."/>
            <person name="Mardis E.R."/>
            <person name="Wilson R.K."/>
        </authorList>
    </citation>
    <scope>NUCLEOTIDE SEQUENCE [LARGE SCALE GENOMIC DNA]</scope>
    <source>
        <strain evidence="2">ATCC BAA-613 / DSM 15670 / CCUG 46953 / JCM 12243 / WAL 16351</strain>
    </source>
</reference>
<dbReference type="SUPFAM" id="SSF81301">
    <property type="entry name" value="Nucleotidyltransferase"/>
    <property type="match status" value="1"/>
</dbReference>
<dbReference type="InterPro" id="IPR043519">
    <property type="entry name" value="NT_sf"/>
</dbReference>
<accession>A8S1B6</accession>
<evidence type="ECO:0008006" key="3">
    <source>
        <dbReference type="Google" id="ProtNLM"/>
    </source>
</evidence>
<dbReference type="PaxDb" id="411902-CLOBOL_05915"/>
<dbReference type="Gene3D" id="3.30.460.40">
    <property type="match status" value="1"/>
</dbReference>
<evidence type="ECO:0000313" key="2">
    <source>
        <dbReference type="Proteomes" id="UP000005396"/>
    </source>
</evidence>
<sequence length="200" mass="22912">MKDGKERLRERIEGIDCRGQIAESRFRIICKGRLNVNDLQKKMDVLQKIAAEFNKDNLLWAIGASLLLYFKGVAEVFHDIDIMVDEKDVERCKNILLNMGTMGAASPDPQYKTRTFIEFTVDEVEIDVIAGFVIVDNGMEHDCSLKPDQITEFITIGKEHVPLQGLALWRQYYEWMGRTSKVELIDKFAEHKTGTGKGER</sequence>
<evidence type="ECO:0000313" key="1">
    <source>
        <dbReference type="EMBL" id="EDP13878.1"/>
    </source>
</evidence>
<dbReference type="eggNOG" id="ENOG5032RNW">
    <property type="taxonomic scope" value="Bacteria"/>
</dbReference>
<dbReference type="AlphaFoldDB" id="A8S1B6"/>
<reference evidence="1 2" key="2">
    <citation type="submission" date="2007-09" db="EMBL/GenBank/DDBJ databases">
        <title>Draft genome sequence of Clostridium bolteae (ATCC BAA-613).</title>
        <authorList>
            <person name="Sudarsanam P."/>
            <person name="Ley R."/>
            <person name="Guruge J."/>
            <person name="Turnbaugh P.J."/>
            <person name="Mahowald M."/>
            <person name="Liep D."/>
            <person name="Gordon J."/>
        </authorList>
    </citation>
    <scope>NUCLEOTIDE SEQUENCE [LARGE SCALE GENOMIC DNA]</scope>
    <source>
        <strain evidence="2">ATCC BAA-613 / DSM 15670 / CCUG 46953 / JCM 12243 / WAL 16351</strain>
    </source>
</reference>
<dbReference type="Proteomes" id="UP000005396">
    <property type="component" value="Unassembled WGS sequence"/>
</dbReference>